<dbReference type="Pfam" id="PF16587">
    <property type="entry name" value="DUF5061"/>
    <property type="match status" value="1"/>
</dbReference>
<dbReference type="InterPro" id="IPR032258">
    <property type="entry name" value="DUF5061"/>
</dbReference>
<comment type="caution">
    <text evidence="2">The sequence shown here is derived from an EMBL/GenBank/DDBJ whole genome shotgun (WGS) entry which is preliminary data.</text>
</comment>
<reference evidence="3" key="2">
    <citation type="submission" date="2023-07" db="EMBL/GenBank/DDBJ databases">
        <title>Genome-based characterization of strain KMM 296 and proposal for reclassification of Cobetia litoralis and Cobetia pacifica, and emended description of the species Cobetia amphilecti and Cobetia marina.</title>
        <authorList>
            <person name="Balabanova L."/>
            <person name="Nedashkovskaya O."/>
        </authorList>
    </citation>
    <scope>NUCLEOTIDE SEQUENCE [LARGE SCALE GENOMIC DNA]</scope>
    <source>
        <strain evidence="3">NRIC 0815</strain>
    </source>
</reference>
<evidence type="ECO:0008006" key="4">
    <source>
        <dbReference type="Google" id="ProtNLM"/>
    </source>
</evidence>
<dbReference type="Proteomes" id="UP001229025">
    <property type="component" value="Unassembled WGS sequence"/>
</dbReference>
<organism evidence="2 3">
    <name type="scientific">Cobetia amphilecti</name>
    <dbReference type="NCBI Taxonomy" id="1055104"/>
    <lineage>
        <taxon>Bacteria</taxon>
        <taxon>Pseudomonadati</taxon>
        <taxon>Pseudomonadota</taxon>
        <taxon>Gammaproteobacteria</taxon>
        <taxon>Oceanospirillales</taxon>
        <taxon>Halomonadaceae</taxon>
        <taxon>Cobetia</taxon>
    </lineage>
</organism>
<reference evidence="2 3" key="1">
    <citation type="submission" date="2023-04" db="EMBL/GenBank/DDBJ databases">
        <authorList>
            <person name="Otstavnykh N."/>
            <person name="Seitkalieva A."/>
            <person name="Bystritskaya E."/>
        </authorList>
    </citation>
    <scope>NUCLEOTIDE SEQUENCE [LARGE SCALE GENOMIC DNA]</scope>
    <source>
        <strain evidence="2 3">NRIC 0815</strain>
    </source>
</reference>
<sequence>MIQTRFKTNLPRAMRFAAVAGLALAITGCATSYPESTGAGSTNLANLTGAASLPTDVSSFLDSAAPGSVIAVPTSPWGSNVEVVAHERYFAASGRICRELTVSNQRDLPSKELACRTSNDGKAGEGTWVTQRLVTGLLEEAR</sequence>
<protein>
    <recommendedName>
        <fullName evidence="4">Surface antigen domain-containing protein</fullName>
    </recommendedName>
</protein>
<feature type="chain" id="PRO_5045683270" description="Surface antigen domain-containing protein" evidence="1">
    <location>
        <begin position="26"/>
        <end position="142"/>
    </location>
</feature>
<evidence type="ECO:0000313" key="3">
    <source>
        <dbReference type="Proteomes" id="UP001229025"/>
    </source>
</evidence>
<gene>
    <name evidence="2" type="ORF">QLT01_16015</name>
</gene>
<name>A0ABT6UT15_9GAMM</name>
<accession>A0ABT6UT15</accession>
<dbReference type="EMBL" id="JASCSA010000017">
    <property type="protein sequence ID" value="MDI5885852.1"/>
    <property type="molecule type" value="Genomic_DNA"/>
</dbReference>
<feature type="signal peptide" evidence="1">
    <location>
        <begin position="1"/>
        <end position="25"/>
    </location>
</feature>
<proteinExistence type="predicted"/>
<keyword evidence="1" id="KW-0732">Signal</keyword>
<keyword evidence="3" id="KW-1185">Reference proteome</keyword>
<dbReference type="RefSeq" id="WP_284727459.1">
    <property type="nucleotide sequence ID" value="NZ_JASCSA010000017.1"/>
</dbReference>
<dbReference type="PROSITE" id="PS51257">
    <property type="entry name" value="PROKAR_LIPOPROTEIN"/>
    <property type="match status" value="1"/>
</dbReference>
<evidence type="ECO:0000313" key="2">
    <source>
        <dbReference type="EMBL" id="MDI5885852.1"/>
    </source>
</evidence>
<evidence type="ECO:0000256" key="1">
    <source>
        <dbReference type="SAM" id="SignalP"/>
    </source>
</evidence>